<dbReference type="EMBL" id="GGEC01083914">
    <property type="protein sequence ID" value="MBX64398.1"/>
    <property type="molecule type" value="Transcribed_RNA"/>
</dbReference>
<evidence type="ECO:0000313" key="1">
    <source>
        <dbReference type="EMBL" id="MBX64398.1"/>
    </source>
</evidence>
<proteinExistence type="predicted"/>
<accession>A0A2P2QBM2</accession>
<reference evidence="1" key="1">
    <citation type="submission" date="2018-02" db="EMBL/GenBank/DDBJ databases">
        <title>Rhizophora mucronata_Transcriptome.</title>
        <authorList>
            <person name="Meera S.P."/>
            <person name="Sreeshan A."/>
            <person name="Augustine A."/>
        </authorList>
    </citation>
    <scope>NUCLEOTIDE SEQUENCE</scope>
    <source>
        <tissue evidence="1">Leaf</tissue>
    </source>
</reference>
<sequence length="26" mass="2982">MNWASAYSKTVPGESERRILKNSNWG</sequence>
<dbReference type="AlphaFoldDB" id="A0A2P2QBM2"/>
<name>A0A2P2QBM2_RHIMU</name>
<organism evidence="1">
    <name type="scientific">Rhizophora mucronata</name>
    <name type="common">Asiatic mangrove</name>
    <dbReference type="NCBI Taxonomy" id="61149"/>
    <lineage>
        <taxon>Eukaryota</taxon>
        <taxon>Viridiplantae</taxon>
        <taxon>Streptophyta</taxon>
        <taxon>Embryophyta</taxon>
        <taxon>Tracheophyta</taxon>
        <taxon>Spermatophyta</taxon>
        <taxon>Magnoliopsida</taxon>
        <taxon>eudicotyledons</taxon>
        <taxon>Gunneridae</taxon>
        <taxon>Pentapetalae</taxon>
        <taxon>rosids</taxon>
        <taxon>fabids</taxon>
        <taxon>Malpighiales</taxon>
        <taxon>Rhizophoraceae</taxon>
        <taxon>Rhizophora</taxon>
    </lineage>
</organism>
<protein>
    <submittedName>
        <fullName evidence="1">Uncharacterized protein</fullName>
    </submittedName>
</protein>